<keyword evidence="15" id="KW-1185">Reference proteome</keyword>
<feature type="compositionally biased region" description="Basic and acidic residues" evidence="11">
    <location>
        <begin position="114"/>
        <end position="131"/>
    </location>
</feature>
<feature type="compositionally biased region" description="Polar residues" evidence="11">
    <location>
        <begin position="100"/>
        <end position="109"/>
    </location>
</feature>
<name>A0A1Y1ZRK9_9PLEO</name>
<sequence length="1572" mass="175679">MAHDVFGILDELENRGAGRQYSITQPQFRVPSRPVPPRDRYRAHRDTVYDIPEDIDTYEQEMPFDSFDEELMHQPVQDRQTQAAQGRARLSLAPQASKYLSTGASSHSQLALRGRPDREHAPVDDDRDRSRPGVPDLSRFTFTASEQQESSSDPQIGASSSPAFRAAQRRSGDQHHHIDPLMSNNRYEREEDDTRSEARHQKQPTPSQTPVSHRPVPNQIALSHASPMAQGIPLVSRSVLPDRLRSVFPFDFFNAVQSKCFQQVYRSDDNFVLSSPTGSGKTAILELAICRAISTNATGQYKIVYQAPTKALCSERQRDWHKKFNSLGLQCVELTGDSDAANLKSVQRANIIVTTPEKWDSITRKWKDHEKLIRLIKLFLIDEVHILNGDRGATLETVVSRMKTIGTDVRFVALSATVPNFGDVAAWLGKNARRPEEPANNEKFGEEFRPVKLKKHVCGYQSNGNDFQLDKLLDGKLPEVISKYSERKPIMVFCVSRASTVATANFLADWWISRTPQDQYWKQPSKALQFRDSDLRNCAASGVAFHHAGLETIDRLGVEGGFLKGDISVICCTSTLAVGVNLPCHFVIIKNTVVYSNAGLKEYADLEIMQMLGRAGRPQFDSSAVAVIMTRQQKVRQYELMVTGQDILESCLHQNLIDHLNAEVGLGTIRDLPSAKRWLAGTFLYVRMKQNPAYYKLEGARSGQGIDEHLDDICSRDIKLLQDTNLVTSDRRFTCTDFGDAMARYCVQFGTMRVFMGLEPKAKISEILSALAQAAEFNELRFRAGEKSFYKTINQSPAIRFPIPVNLDRTPQKVSLILQSVLGGAETPSDDGSQKIKTQYTMEINLVFKHIHRLIRCIIDCQICLGDSVAVRNALMLERSLGARAWDDSALQMRQVSGIGPVAVRKFVNAGIRNMEELENTEAHRIQMIQGKNPPFGMKLLDQLKSFPKLRVSVHVPPTSISKVTDGVKITVKAEIGFLNESPPPQFQGKPIYVCLLAETSDGRLINFARTSGAKLGNGQDLFFPALLTAPDQCIICYIMCDGFAGTMRAATIKPNIPASRFPVQSQPRSSPERPTSNMSRRRLENASVRRSSGATEDFDEGIDDEDLVNASFADLDFDHIENYANPNDAITRKNTAKNTTRRASLKAEEKPIAEVHDEPKRLDNGKWACNHKCKDKNACKHMCCRTGLDKPPKKAIKRTPATEEVPSQAEPKKKADMPDKTQTKLQLTASKRKGSAVIEVLDLTQQERKRKMEYAKNGPKDYRELHQLHQNIQKKEVPRSVTSVMHKKPAYNYSAGGEHNLSFLGNDSARTQTGVSSDYSDFELSDVLTDFDPPPAKRVHSGPRRLSDEKEAKRTKDDPSKDIPLDDMSDLFGDDDSTLGEVMVGLADSENLQVGNKGHEVDTGATNVGYDDEYHYEDFSANVDTPPRPLLFASPSSVQAPKIAPEKRHSLFCNDTSSPQPAYDGFRSAKSVVEGPVLKQLKQGEAARRKTRTKSTNYSLELNEKENDTFACEVMADANDHAPIGDVQRTILEDSKNNHVNEVSKVIPDALKDLDPWLYAEFGDIVEIVDE</sequence>
<dbReference type="SUPFAM" id="SSF46785">
    <property type="entry name" value="Winged helix' DNA-binding domain"/>
    <property type="match status" value="1"/>
</dbReference>
<evidence type="ECO:0000256" key="2">
    <source>
        <dbReference type="ARBA" id="ARBA00022741"/>
    </source>
</evidence>
<dbReference type="Gene3D" id="3.40.50.300">
    <property type="entry name" value="P-loop containing nucleotide triphosphate hydrolases"/>
    <property type="match status" value="2"/>
</dbReference>
<dbReference type="InterPro" id="IPR011545">
    <property type="entry name" value="DEAD/DEAH_box_helicase_dom"/>
</dbReference>
<keyword evidence="7" id="KW-0469">Meiosis</keyword>
<evidence type="ECO:0000256" key="9">
    <source>
        <dbReference type="ARBA" id="ARBA00034808"/>
    </source>
</evidence>
<dbReference type="FunFam" id="1.10.10.10:FF:000012">
    <property type="entry name" value="U5 small nuclear ribonucleoprotein helicase"/>
    <property type="match status" value="1"/>
</dbReference>
<organism evidence="14 15">
    <name type="scientific">Clohesyomyces aquaticus</name>
    <dbReference type="NCBI Taxonomy" id="1231657"/>
    <lineage>
        <taxon>Eukaryota</taxon>
        <taxon>Fungi</taxon>
        <taxon>Dikarya</taxon>
        <taxon>Ascomycota</taxon>
        <taxon>Pezizomycotina</taxon>
        <taxon>Dothideomycetes</taxon>
        <taxon>Pleosporomycetidae</taxon>
        <taxon>Pleosporales</taxon>
        <taxon>Lindgomycetaceae</taxon>
        <taxon>Clohesyomyces</taxon>
    </lineage>
</organism>
<dbReference type="SUPFAM" id="SSF52540">
    <property type="entry name" value="P-loop containing nucleoside triphosphate hydrolases"/>
    <property type="match status" value="1"/>
</dbReference>
<dbReference type="Pfam" id="PF00270">
    <property type="entry name" value="DEAD"/>
    <property type="match status" value="1"/>
</dbReference>
<evidence type="ECO:0000256" key="8">
    <source>
        <dbReference type="ARBA" id="ARBA00034617"/>
    </source>
</evidence>
<dbReference type="Pfam" id="PF00271">
    <property type="entry name" value="Helicase_C"/>
    <property type="match status" value="1"/>
</dbReference>
<evidence type="ECO:0000259" key="13">
    <source>
        <dbReference type="PROSITE" id="PS51194"/>
    </source>
</evidence>
<evidence type="ECO:0000313" key="14">
    <source>
        <dbReference type="EMBL" id="ORY12866.1"/>
    </source>
</evidence>
<dbReference type="CDD" id="cd18795">
    <property type="entry name" value="SF2_C_Ski2"/>
    <property type="match status" value="1"/>
</dbReference>
<dbReference type="InterPro" id="IPR004179">
    <property type="entry name" value="Sec63-dom"/>
</dbReference>
<dbReference type="STRING" id="1231657.A0A1Y1ZRK9"/>
<comment type="caution">
    <text evidence="14">The sequence shown here is derived from an EMBL/GenBank/DDBJ whole genome shotgun (WGS) entry which is preliminary data.</text>
</comment>
<evidence type="ECO:0000256" key="11">
    <source>
        <dbReference type="SAM" id="MobiDB-lite"/>
    </source>
</evidence>
<dbReference type="InterPro" id="IPR027417">
    <property type="entry name" value="P-loop_NTPase"/>
</dbReference>
<evidence type="ECO:0000256" key="10">
    <source>
        <dbReference type="ARBA" id="ARBA00048988"/>
    </source>
</evidence>
<keyword evidence="3" id="KW-0378">Hydrolase</keyword>
<dbReference type="SMART" id="SM00490">
    <property type="entry name" value="HELICc"/>
    <property type="match status" value="1"/>
</dbReference>
<dbReference type="Pfam" id="PF23445">
    <property type="entry name" value="WHD_SNRNP200"/>
    <property type="match status" value="1"/>
</dbReference>
<dbReference type="Pfam" id="PF02889">
    <property type="entry name" value="Sec63"/>
    <property type="match status" value="1"/>
</dbReference>
<feature type="compositionally biased region" description="Polar residues" evidence="11">
    <location>
        <begin position="140"/>
        <end position="162"/>
    </location>
</feature>
<evidence type="ECO:0000256" key="5">
    <source>
        <dbReference type="ARBA" id="ARBA00022840"/>
    </source>
</evidence>
<feature type="compositionally biased region" description="Basic and acidic residues" evidence="11">
    <location>
        <begin position="1346"/>
        <end position="1365"/>
    </location>
</feature>
<dbReference type="InterPro" id="IPR014001">
    <property type="entry name" value="Helicase_ATP-bd"/>
</dbReference>
<dbReference type="Gene3D" id="1.10.3380.10">
    <property type="entry name" value="Sec63 N-terminal domain-like domain"/>
    <property type="match status" value="1"/>
</dbReference>
<dbReference type="GO" id="GO:0003676">
    <property type="term" value="F:nucleic acid binding"/>
    <property type="evidence" value="ECO:0007669"/>
    <property type="project" value="InterPro"/>
</dbReference>
<dbReference type="GO" id="GO:0005524">
    <property type="term" value="F:ATP binding"/>
    <property type="evidence" value="ECO:0007669"/>
    <property type="project" value="UniProtKB-KW"/>
</dbReference>
<dbReference type="FunFam" id="1.10.3380.10:FF:000012">
    <property type="entry name" value="DEAD/DEAH box DNA helicase"/>
    <property type="match status" value="1"/>
</dbReference>
<comment type="catalytic activity">
    <reaction evidence="8">
        <text>Couples ATP hydrolysis with the unwinding of duplex DNA by translocating in the 3'-5' direction.</text>
        <dbReference type="EC" id="5.6.2.4"/>
    </reaction>
</comment>
<dbReference type="InterPro" id="IPR052247">
    <property type="entry name" value="Meiotic_Crossover_Helicase"/>
</dbReference>
<feature type="region of interest" description="Disordered" evidence="11">
    <location>
        <begin position="1059"/>
        <end position="1101"/>
    </location>
</feature>
<keyword evidence="5" id="KW-0067">ATP-binding</keyword>
<dbReference type="InterPro" id="IPR036388">
    <property type="entry name" value="WH-like_DNA-bd_sf"/>
</dbReference>
<dbReference type="InterPro" id="IPR036390">
    <property type="entry name" value="WH_DNA-bd_sf"/>
</dbReference>
<keyword evidence="4" id="KW-0347">Helicase</keyword>
<dbReference type="SUPFAM" id="SSF158702">
    <property type="entry name" value="Sec63 N-terminal domain-like"/>
    <property type="match status" value="1"/>
</dbReference>
<evidence type="ECO:0000256" key="4">
    <source>
        <dbReference type="ARBA" id="ARBA00022806"/>
    </source>
</evidence>
<dbReference type="Proteomes" id="UP000193144">
    <property type="component" value="Unassembled WGS sequence"/>
</dbReference>
<feature type="compositionally biased region" description="Basic and acidic residues" evidence="11">
    <location>
        <begin position="170"/>
        <end position="179"/>
    </location>
</feature>
<evidence type="ECO:0000256" key="1">
    <source>
        <dbReference type="ARBA" id="ARBA00010140"/>
    </source>
</evidence>
<protein>
    <recommendedName>
        <fullName evidence="9">DNA 3'-5' helicase</fullName>
        <ecNumber evidence="9">5.6.2.4</ecNumber>
    </recommendedName>
</protein>
<evidence type="ECO:0000256" key="3">
    <source>
        <dbReference type="ARBA" id="ARBA00022801"/>
    </source>
</evidence>
<feature type="region of interest" description="Disordered" evidence="11">
    <location>
        <begin position="100"/>
        <end position="215"/>
    </location>
</feature>
<feature type="compositionally biased region" description="Basic and acidic residues" evidence="11">
    <location>
        <begin position="1211"/>
        <end position="1221"/>
    </location>
</feature>
<dbReference type="OrthoDB" id="5575at2759"/>
<feature type="region of interest" description="Disordered" evidence="11">
    <location>
        <begin position="17"/>
        <end position="40"/>
    </location>
</feature>
<dbReference type="SMART" id="SM00973">
    <property type="entry name" value="Sec63"/>
    <property type="match status" value="1"/>
</dbReference>
<dbReference type="EMBL" id="MCFA01000047">
    <property type="protein sequence ID" value="ORY12866.1"/>
    <property type="molecule type" value="Genomic_DNA"/>
</dbReference>
<feature type="region of interest" description="Disordered" evidence="11">
    <location>
        <begin position="1192"/>
        <end position="1221"/>
    </location>
</feature>
<dbReference type="PROSITE" id="PS51192">
    <property type="entry name" value="HELICASE_ATP_BIND_1"/>
    <property type="match status" value="1"/>
</dbReference>
<feature type="domain" description="Helicase ATP-binding" evidence="12">
    <location>
        <begin position="262"/>
        <end position="436"/>
    </location>
</feature>
<proteinExistence type="inferred from homology"/>
<evidence type="ECO:0000313" key="15">
    <source>
        <dbReference type="Proteomes" id="UP000193144"/>
    </source>
</evidence>
<feature type="region of interest" description="Disordered" evidence="11">
    <location>
        <begin position="1330"/>
        <end position="1370"/>
    </location>
</feature>
<accession>A0A1Y1ZRK9</accession>
<gene>
    <name evidence="14" type="ORF">BCR34DRAFT_286095</name>
</gene>
<evidence type="ECO:0000256" key="7">
    <source>
        <dbReference type="ARBA" id="ARBA00023254"/>
    </source>
</evidence>
<keyword evidence="2" id="KW-0547">Nucleotide-binding</keyword>
<evidence type="ECO:0000259" key="12">
    <source>
        <dbReference type="PROSITE" id="PS51192"/>
    </source>
</evidence>
<dbReference type="InterPro" id="IPR001650">
    <property type="entry name" value="Helicase_C-like"/>
</dbReference>
<reference evidence="14 15" key="1">
    <citation type="submission" date="2016-07" db="EMBL/GenBank/DDBJ databases">
        <title>Pervasive Adenine N6-methylation of Active Genes in Fungi.</title>
        <authorList>
            <consortium name="DOE Joint Genome Institute"/>
            <person name="Mondo S.J."/>
            <person name="Dannebaum R.O."/>
            <person name="Kuo R.C."/>
            <person name="Labutti K."/>
            <person name="Haridas S."/>
            <person name="Kuo A."/>
            <person name="Salamov A."/>
            <person name="Ahrendt S.R."/>
            <person name="Lipzen A."/>
            <person name="Sullivan W."/>
            <person name="Andreopoulos W.B."/>
            <person name="Clum A."/>
            <person name="Lindquist E."/>
            <person name="Daum C."/>
            <person name="Ramamoorthy G.K."/>
            <person name="Gryganskyi A."/>
            <person name="Culley D."/>
            <person name="Magnuson J.K."/>
            <person name="James T.Y."/>
            <person name="O'Malley M.A."/>
            <person name="Stajich J.E."/>
            <person name="Spatafora J.W."/>
            <person name="Visel A."/>
            <person name="Grigoriev I.V."/>
        </authorList>
    </citation>
    <scope>NUCLEOTIDE SEQUENCE [LARGE SCALE GENOMIC DNA]</scope>
    <source>
        <strain evidence="14 15">CBS 115471</strain>
    </source>
</reference>
<dbReference type="InterPro" id="IPR057842">
    <property type="entry name" value="WH_MER3"/>
</dbReference>
<dbReference type="PANTHER" id="PTHR47835">
    <property type="entry name" value="HFM1, ATP DEPENDENT DNA HELICASE HOMOLOG"/>
    <property type="match status" value="1"/>
</dbReference>
<dbReference type="GO" id="GO:0051321">
    <property type="term" value="P:meiotic cell cycle"/>
    <property type="evidence" value="ECO:0007669"/>
    <property type="project" value="UniProtKB-KW"/>
</dbReference>
<feature type="compositionally biased region" description="Polar residues" evidence="11">
    <location>
        <begin position="1063"/>
        <end position="1079"/>
    </location>
</feature>
<feature type="domain" description="Helicase C-terminal" evidence="13">
    <location>
        <begin position="476"/>
        <end position="664"/>
    </location>
</feature>
<dbReference type="GO" id="GO:0043138">
    <property type="term" value="F:3'-5' DNA helicase activity"/>
    <property type="evidence" value="ECO:0007669"/>
    <property type="project" value="UniProtKB-EC"/>
</dbReference>
<keyword evidence="6" id="KW-0413">Isomerase</keyword>
<dbReference type="Gene3D" id="1.10.10.10">
    <property type="entry name" value="Winged helix-like DNA-binding domain superfamily/Winged helix DNA-binding domain"/>
    <property type="match status" value="1"/>
</dbReference>
<comment type="similarity">
    <text evidence="1">Belongs to the helicase family. SKI2 subfamily.</text>
</comment>
<dbReference type="GO" id="GO:0016787">
    <property type="term" value="F:hydrolase activity"/>
    <property type="evidence" value="ECO:0007669"/>
    <property type="project" value="UniProtKB-KW"/>
</dbReference>
<comment type="catalytic activity">
    <reaction evidence="10">
        <text>ATP + H2O = ADP + phosphate + H(+)</text>
        <dbReference type="Rhea" id="RHEA:13065"/>
        <dbReference type="ChEBI" id="CHEBI:15377"/>
        <dbReference type="ChEBI" id="CHEBI:15378"/>
        <dbReference type="ChEBI" id="CHEBI:30616"/>
        <dbReference type="ChEBI" id="CHEBI:43474"/>
        <dbReference type="ChEBI" id="CHEBI:456216"/>
        <dbReference type="EC" id="5.6.2.4"/>
    </reaction>
</comment>
<dbReference type="SMART" id="SM00487">
    <property type="entry name" value="DEXDc"/>
    <property type="match status" value="1"/>
</dbReference>
<dbReference type="PANTHER" id="PTHR47835:SF3">
    <property type="entry name" value="HELICASE FOR MEIOSIS 1"/>
    <property type="match status" value="1"/>
</dbReference>
<dbReference type="PROSITE" id="PS51194">
    <property type="entry name" value="HELICASE_CTER"/>
    <property type="match status" value="1"/>
</dbReference>
<evidence type="ECO:0000256" key="6">
    <source>
        <dbReference type="ARBA" id="ARBA00023235"/>
    </source>
</evidence>
<dbReference type="EC" id="5.6.2.4" evidence="9"/>